<dbReference type="AlphaFoldDB" id="A0AAQ4ESC7"/>
<name>A0AAQ4ESC7_AMBAM</name>
<proteinExistence type="predicted"/>
<evidence type="ECO:0000313" key="2">
    <source>
        <dbReference type="Proteomes" id="UP001321473"/>
    </source>
</evidence>
<keyword evidence="2" id="KW-1185">Reference proteome</keyword>
<dbReference type="Proteomes" id="UP001321473">
    <property type="component" value="Unassembled WGS sequence"/>
</dbReference>
<gene>
    <name evidence="1" type="ORF">V5799_029055</name>
</gene>
<evidence type="ECO:0000313" key="1">
    <source>
        <dbReference type="EMBL" id="KAK8777600.1"/>
    </source>
</evidence>
<comment type="caution">
    <text evidence="1">The sequence shown here is derived from an EMBL/GenBank/DDBJ whole genome shotgun (WGS) entry which is preliminary data.</text>
</comment>
<accession>A0AAQ4ESC7</accession>
<reference evidence="1 2" key="1">
    <citation type="journal article" date="2023" name="Arcadia Sci">
        <title>De novo assembly of a long-read Amblyomma americanum tick genome.</title>
        <authorList>
            <person name="Chou S."/>
            <person name="Poskanzer K.E."/>
            <person name="Rollins M."/>
            <person name="Thuy-Boun P.S."/>
        </authorList>
    </citation>
    <scope>NUCLEOTIDE SEQUENCE [LARGE SCALE GENOMIC DNA]</scope>
    <source>
        <strain evidence="1">F_SG_1</strain>
        <tissue evidence="1">Salivary glands</tissue>
    </source>
</reference>
<protein>
    <submittedName>
        <fullName evidence="1">Uncharacterized protein</fullName>
    </submittedName>
</protein>
<dbReference type="EMBL" id="JARKHS020011663">
    <property type="protein sequence ID" value="KAK8777600.1"/>
    <property type="molecule type" value="Genomic_DNA"/>
</dbReference>
<sequence length="189" mass="21496">MPLLVKGSPRLFPYATIPNFNFKVFKTSLTNRDLTVKMTRGEIRGFENALQRAEDCQSSSLEDEQTLISCNLAVRGLNTTFTAQTQGDSLLGTRKTIWVDVTVRDTVAHFEASAPAGGKGTLRSFVIDHILLDVQYSRYLSLNEGRRQKFMEEIADRVKDELRRIFLNDYNKVLRRAVKSVTFPEESDL</sequence>
<organism evidence="1 2">
    <name type="scientific">Amblyomma americanum</name>
    <name type="common">Lone star tick</name>
    <dbReference type="NCBI Taxonomy" id="6943"/>
    <lineage>
        <taxon>Eukaryota</taxon>
        <taxon>Metazoa</taxon>
        <taxon>Ecdysozoa</taxon>
        <taxon>Arthropoda</taxon>
        <taxon>Chelicerata</taxon>
        <taxon>Arachnida</taxon>
        <taxon>Acari</taxon>
        <taxon>Parasitiformes</taxon>
        <taxon>Ixodida</taxon>
        <taxon>Ixodoidea</taxon>
        <taxon>Ixodidae</taxon>
        <taxon>Amblyomminae</taxon>
        <taxon>Amblyomma</taxon>
    </lineage>
</organism>